<reference evidence="1" key="2">
    <citation type="submission" date="2013-04" db="UniProtKB">
        <authorList>
            <consortium name="EnsemblPlants"/>
        </authorList>
    </citation>
    <scope>IDENTIFICATION</scope>
</reference>
<keyword evidence="2" id="KW-1185">Reference proteome</keyword>
<protein>
    <submittedName>
        <fullName evidence="1">Uncharacterized protein</fullName>
    </submittedName>
</protein>
<name>J3N7R8_ORYBR</name>
<dbReference type="HOGENOM" id="CLU_2240732_0_0_1"/>
<dbReference type="EnsemblPlants" id="OB11G18540.1">
    <property type="protein sequence ID" value="OB11G18540.1"/>
    <property type="gene ID" value="OB11G18540"/>
</dbReference>
<dbReference type="Proteomes" id="UP000006038">
    <property type="component" value="Chromosome 11"/>
</dbReference>
<sequence length="105" mass="12237">MLYPSSLAFRFPSYLVSLSLSLFFFFSNLFAFCALVCSPPCHHIVKDKHSASHGGPRISHYNKHSHIGWASVLLIRPRDNHKDDYITYYVDIFIMYYVSKVYNLL</sequence>
<accession>J3N7R8</accession>
<evidence type="ECO:0000313" key="1">
    <source>
        <dbReference type="EnsemblPlants" id="OB11G18540.1"/>
    </source>
</evidence>
<proteinExistence type="predicted"/>
<evidence type="ECO:0000313" key="2">
    <source>
        <dbReference type="Proteomes" id="UP000006038"/>
    </source>
</evidence>
<dbReference type="AlphaFoldDB" id="J3N7R8"/>
<organism evidence="1">
    <name type="scientific">Oryza brachyantha</name>
    <name type="common">malo sina</name>
    <dbReference type="NCBI Taxonomy" id="4533"/>
    <lineage>
        <taxon>Eukaryota</taxon>
        <taxon>Viridiplantae</taxon>
        <taxon>Streptophyta</taxon>
        <taxon>Embryophyta</taxon>
        <taxon>Tracheophyta</taxon>
        <taxon>Spermatophyta</taxon>
        <taxon>Magnoliopsida</taxon>
        <taxon>Liliopsida</taxon>
        <taxon>Poales</taxon>
        <taxon>Poaceae</taxon>
        <taxon>BOP clade</taxon>
        <taxon>Oryzoideae</taxon>
        <taxon>Oryzeae</taxon>
        <taxon>Oryzinae</taxon>
        <taxon>Oryza</taxon>
    </lineage>
</organism>
<reference evidence="1" key="1">
    <citation type="journal article" date="2013" name="Nat. Commun.">
        <title>Whole-genome sequencing of Oryza brachyantha reveals mechanisms underlying Oryza genome evolution.</title>
        <authorList>
            <person name="Chen J."/>
            <person name="Huang Q."/>
            <person name="Gao D."/>
            <person name="Wang J."/>
            <person name="Lang Y."/>
            <person name="Liu T."/>
            <person name="Li B."/>
            <person name="Bai Z."/>
            <person name="Luis Goicoechea J."/>
            <person name="Liang C."/>
            <person name="Chen C."/>
            <person name="Zhang W."/>
            <person name="Sun S."/>
            <person name="Liao Y."/>
            <person name="Zhang X."/>
            <person name="Yang L."/>
            <person name="Song C."/>
            <person name="Wang M."/>
            <person name="Shi J."/>
            <person name="Liu G."/>
            <person name="Liu J."/>
            <person name="Zhou H."/>
            <person name="Zhou W."/>
            <person name="Yu Q."/>
            <person name="An N."/>
            <person name="Chen Y."/>
            <person name="Cai Q."/>
            <person name="Wang B."/>
            <person name="Liu B."/>
            <person name="Min J."/>
            <person name="Huang Y."/>
            <person name="Wu H."/>
            <person name="Li Z."/>
            <person name="Zhang Y."/>
            <person name="Yin Y."/>
            <person name="Song W."/>
            <person name="Jiang J."/>
            <person name="Jackson S.A."/>
            <person name="Wing R.A."/>
            <person name="Wang J."/>
            <person name="Chen M."/>
        </authorList>
    </citation>
    <scope>NUCLEOTIDE SEQUENCE [LARGE SCALE GENOMIC DNA]</scope>
    <source>
        <strain evidence="1">cv. IRGC 101232</strain>
    </source>
</reference>
<dbReference type="Gramene" id="OB11G18540.1">
    <property type="protein sequence ID" value="OB11G18540.1"/>
    <property type="gene ID" value="OB11G18540"/>
</dbReference>